<dbReference type="RefSeq" id="WP_369264862.1">
    <property type="nucleotide sequence ID" value="NZ_CP163440.1"/>
</dbReference>
<feature type="region of interest" description="Disordered" evidence="1">
    <location>
        <begin position="111"/>
        <end position="132"/>
    </location>
</feature>
<name>A0AB39SLK3_9ACTN</name>
<evidence type="ECO:0000259" key="2">
    <source>
        <dbReference type="Pfam" id="PF21351"/>
    </source>
</evidence>
<proteinExistence type="predicted"/>
<dbReference type="InterPro" id="IPR049484">
    <property type="entry name" value="Rv0078-like_C"/>
</dbReference>
<sequence length="132" mass="13970">MAQAPSVLGEQFRHINDAAARPPAERLLTVLAERGDLQPDVPVATVARLLLAGPCEGSHIIAAAADRESALTRTFRAITLLMSGLADGTGTWRPSSAAMTCRYRAALSSMSRTRSMARPRVASRTSRVSPAG</sequence>
<dbReference type="AlphaFoldDB" id="A0AB39SLK3"/>
<dbReference type="Pfam" id="PF21351">
    <property type="entry name" value="TetR_C_41"/>
    <property type="match status" value="1"/>
</dbReference>
<organism evidence="3">
    <name type="scientific">Streptomyces sp. R35</name>
    <dbReference type="NCBI Taxonomy" id="3238630"/>
    <lineage>
        <taxon>Bacteria</taxon>
        <taxon>Bacillati</taxon>
        <taxon>Actinomycetota</taxon>
        <taxon>Actinomycetes</taxon>
        <taxon>Kitasatosporales</taxon>
        <taxon>Streptomycetaceae</taxon>
        <taxon>Streptomyces</taxon>
    </lineage>
</organism>
<evidence type="ECO:0000313" key="3">
    <source>
        <dbReference type="EMBL" id="XDQ68024.1"/>
    </source>
</evidence>
<dbReference type="EMBL" id="CP163440">
    <property type="protein sequence ID" value="XDQ68024.1"/>
    <property type="molecule type" value="Genomic_DNA"/>
</dbReference>
<accession>A0AB39SLK3</accession>
<feature type="domain" description="Transcriptional regulator Rv0078-like C-terminal" evidence="2">
    <location>
        <begin position="2"/>
        <end position="85"/>
    </location>
</feature>
<gene>
    <name evidence="3" type="ORF">AB5J50_48230</name>
</gene>
<evidence type="ECO:0000256" key="1">
    <source>
        <dbReference type="SAM" id="MobiDB-lite"/>
    </source>
</evidence>
<reference evidence="3" key="1">
    <citation type="submission" date="2024-07" db="EMBL/GenBank/DDBJ databases">
        <authorList>
            <person name="Yu S.T."/>
        </authorList>
    </citation>
    <scope>NUCLEOTIDE SEQUENCE</scope>
    <source>
        <strain evidence="3">R35</strain>
    </source>
</reference>
<feature type="compositionally biased region" description="Polar residues" evidence="1">
    <location>
        <begin position="123"/>
        <end position="132"/>
    </location>
</feature>
<protein>
    <recommendedName>
        <fullName evidence="2">Transcriptional regulator Rv0078-like C-terminal domain-containing protein</fullName>
    </recommendedName>
</protein>